<proteinExistence type="predicted"/>
<feature type="chain" id="PRO_5039195326" description="EfeO-type cupredoxin-like domain-containing protein" evidence="1">
    <location>
        <begin position="20"/>
        <end position="119"/>
    </location>
</feature>
<dbReference type="PROSITE" id="PS51257">
    <property type="entry name" value="PROKAR_LIPOPROTEIN"/>
    <property type="match status" value="1"/>
</dbReference>
<dbReference type="SUPFAM" id="SSF49503">
    <property type="entry name" value="Cupredoxins"/>
    <property type="match status" value="1"/>
</dbReference>
<evidence type="ECO:0000313" key="2">
    <source>
        <dbReference type="EMBL" id="CAA9248435.1"/>
    </source>
</evidence>
<accession>A0A6J4IC43</accession>
<dbReference type="InterPro" id="IPR008972">
    <property type="entry name" value="Cupredoxin"/>
</dbReference>
<dbReference type="AlphaFoldDB" id="A0A6J4IC43"/>
<dbReference type="Gene3D" id="2.60.40.420">
    <property type="entry name" value="Cupredoxins - blue copper proteins"/>
    <property type="match status" value="1"/>
</dbReference>
<reference evidence="2" key="1">
    <citation type="submission" date="2020-02" db="EMBL/GenBank/DDBJ databases">
        <authorList>
            <person name="Meier V. D."/>
        </authorList>
    </citation>
    <scope>NUCLEOTIDE SEQUENCE</scope>
    <source>
        <strain evidence="2">AVDCRST_MAG10</strain>
    </source>
</reference>
<feature type="signal peptide" evidence="1">
    <location>
        <begin position="1"/>
        <end position="19"/>
    </location>
</feature>
<gene>
    <name evidence="2" type="ORF">AVDCRST_MAG10-2151</name>
</gene>
<name>A0A6J4IC43_9ACTN</name>
<organism evidence="2">
    <name type="scientific">uncultured Acidimicrobiales bacterium</name>
    <dbReference type="NCBI Taxonomy" id="310071"/>
    <lineage>
        <taxon>Bacteria</taxon>
        <taxon>Bacillati</taxon>
        <taxon>Actinomycetota</taxon>
        <taxon>Acidimicrobiia</taxon>
        <taxon>Acidimicrobiales</taxon>
        <taxon>environmental samples</taxon>
    </lineage>
</organism>
<evidence type="ECO:0008006" key="3">
    <source>
        <dbReference type="Google" id="ProtNLM"/>
    </source>
</evidence>
<evidence type="ECO:0000256" key="1">
    <source>
        <dbReference type="SAM" id="SignalP"/>
    </source>
</evidence>
<keyword evidence="1" id="KW-0732">Signal</keyword>
<dbReference type="EMBL" id="CADCTB010000130">
    <property type="protein sequence ID" value="CAA9248435.1"/>
    <property type="molecule type" value="Genomic_DNA"/>
</dbReference>
<sequence>MKVAAAVAVALALALTGCMDDGVDRTVPLESHDYAYGGLGTFTGVVGEKVEFEMTNNGPAPHEFVVIDPEGMTMGGIGPTAPQAVGRKKLSLKKPGTYTFACFVDDHLWRDMKGTFEVR</sequence>
<protein>
    <recommendedName>
        <fullName evidence="3">EfeO-type cupredoxin-like domain-containing protein</fullName>
    </recommendedName>
</protein>